<feature type="domain" description="Nudix hydrolase" evidence="2">
    <location>
        <begin position="216"/>
        <end position="349"/>
    </location>
</feature>
<dbReference type="InterPro" id="IPR015797">
    <property type="entry name" value="NUDIX_hydrolase-like_dom_sf"/>
</dbReference>
<organism evidence="3 4">
    <name type="scientific">Pythium insidiosum</name>
    <name type="common">Pythiosis disease agent</name>
    <dbReference type="NCBI Taxonomy" id="114742"/>
    <lineage>
        <taxon>Eukaryota</taxon>
        <taxon>Sar</taxon>
        <taxon>Stramenopiles</taxon>
        <taxon>Oomycota</taxon>
        <taxon>Peronosporomycetes</taxon>
        <taxon>Pythiales</taxon>
        <taxon>Pythiaceae</taxon>
        <taxon>Pythium</taxon>
    </lineage>
</organism>
<gene>
    <name evidence="3" type="ORF">P43SY_009292</name>
</gene>
<keyword evidence="1" id="KW-0378">Hydrolase</keyword>
<dbReference type="Pfam" id="PF00293">
    <property type="entry name" value="NUDIX"/>
    <property type="match status" value="1"/>
</dbReference>
<proteinExistence type="predicted"/>
<dbReference type="Proteomes" id="UP001209570">
    <property type="component" value="Unassembled WGS sequence"/>
</dbReference>
<comment type="caution">
    <text evidence="3">The sequence shown here is derived from an EMBL/GenBank/DDBJ whole genome shotgun (WGS) entry which is preliminary data.</text>
</comment>
<sequence length="371" mass="41641">MKRGLVIRNVPTHDVPLDSLDHACVQAFTANGFVTELAVLDDRELMRQLMPRQPSYTTQPFDAVLFRAAGLPAQRVLAVIQTVRTISRQLFLCVVSSQLVEHPMGRYECFQHGASMVTSAMEDVHHVLRFIGAAPSSLANGRQLFTCPICTKSGFTEDELWRHCPLYHINDKNRDDLTCPICRQATRGPFQVHLHNAHGPPGRGEMASEFKMGDSVLYSFALVVVHNRKYNRFLLVQEFANSGFWLPGGRIDSGENPVEAAIRETKEEAGIDIRLTGLLKIEYHPKKDRGGSNYVRMRFVFYGEPIDCDQLPKSIPDYESAGATWCAVEQLAGLPLRGPEPTLYFEYVASGKPIFPLDMLHVSTPGQSRRR</sequence>
<dbReference type="PANTHER" id="PTHR21340">
    <property type="entry name" value="DIADENOSINE 5,5-P1,P4-TETRAPHOSPHATE PYROPHOSPHOHYDROLASE MUTT"/>
    <property type="match status" value="1"/>
</dbReference>
<reference evidence="3" key="1">
    <citation type="submission" date="2021-12" db="EMBL/GenBank/DDBJ databases">
        <title>Prjna785345.</title>
        <authorList>
            <person name="Rujirawat T."/>
            <person name="Krajaejun T."/>
        </authorList>
    </citation>
    <scope>NUCLEOTIDE SEQUENCE</scope>
    <source>
        <strain evidence="3">Pi057C3</strain>
    </source>
</reference>
<dbReference type="PANTHER" id="PTHR21340:SF0">
    <property type="entry name" value="BIS(5'-NUCLEOSYL)-TETRAPHOSPHATASE [ASYMMETRICAL]"/>
    <property type="match status" value="1"/>
</dbReference>
<accession>A0AAD5LZX7</accession>
<evidence type="ECO:0000259" key="2">
    <source>
        <dbReference type="PROSITE" id="PS51462"/>
    </source>
</evidence>
<dbReference type="SMART" id="SM00355">
    <property type="entry name" value="ZnF_C2H2"/>
    <property type="match status" value="2"/>
</dbReference>
<evidence type="ECO:0000313" key="3">
    <source>
        <dbReference type="EMBL" id="KAJ0397437.1"/>
    </source>
</evidence>
<dbReference type="PROSITE" id="PS51462">
    <property type="entry name" value="NUDIX"/>
    <property type="match status" value="1"/>
</dbReference>
<dbReference type="EMBL" id="JAKCXM010000252">
    <property type="protein sequence ID" value="KAJ0397437.1"/>
    <property type="molecule type" value="Genomic_DNA"/>
</dbReference>
<dbReference type="InterPro" id="IPR020084">
    <property type="entry name" value="NUDIX_hydrolase_CS"/>
</dbReference>
<evidence type="ECO:0000313" key="4">
    <source>
        <dbReference type="Proteomes" id="UP001209570"/>
    </source>
</evidence>
<dbReference type="InterPro" id="IPR000086">
    <property type="entry name" value="NUDIX_hydrolase_dom"/>
</dbReference>
<dbReference type="Pfam" id="PF05605">
    <property type="entry name" value="zf-Di19"/>
    <property type="match status" value="1"/>
</dbReference>
<dbReference type="InterPro" id="IPR008598">
    <property type="entry name" value="Di19_Zn-bd"/>
</dbReference>
<dbReference type="GO" id="GO:0006754">
    <property type="term" value="P:ATP biosynthetic process"/>
    <property type="evidence" value="ECO:0007669"/>
    <property type="project" value="TreeGrafter"/>
</dbReference>
<dbReference type="GO" id="GO:0006167">
    <property type="term" value="P:AMP biosynthetic process"/>
    <property type="evidence" value="ECO:0007669"/>
    <property type="project" value="TreeGrafter"/>
</dbReference>
<dbReference type="GO" id="GO:0004081">
    <property type="term" value="F:bis(5'-nucleosyl)-tetraphosphatase (asymmetrical) activity"/>
    <property type="evidence" value="ECO:0007669"/>
    <property type="project" value="TreeGrafter"/>
</dbReference>
<evidence type="ECO:0000256" key="1">
    <source>
        <dbReference type="ARBA" id="ARBA00022801"/>
    </source>
</evidence>
<dbReference type="InterPro" id="IPR051325">
    <property type="entry name" value="Nudix_hydrolase_domain"/>
</dbReference>
<dbReference type="CDD" id="cd02883">
    <property type="entry name" value="NUDIX_Hydrolase"/>
    <property type="match status" value="1"/>
</dbReference>
<dbReference type="AlphaFoldDB" id="A0AAD5LZX7"/>
<protein>
    <recommendedName>
        <fullName evidence="2">Nudix hydrolase domain-containing protein</fullName>
    </recommendedName>
</protein>
<dbReference type="Gene3D" id="3.90.79.10">
    <property type="entry name" value="Nucleoside Triphosphate Pyrophosphohydrolase"/>
    <property type="match status" value="1"/>
</dbReference>
<name>A0AAD5LZX7_PYTIN</name>
<dbReference type="InterPro" id="IPR013087">
    <property type="entry name" value="Znf_C2H2_type"/>
</dbReference>
<keyword evidence="4" id="KW-1185">Reference proteome</keyword>
<dbReference type="SUPFAM" id="SSF55811">
    <property type="entry name" value="Nudix"/>
    <property type="match status" value="1"/>
</dbReference>
<dbReference type="PROSITE" id="PS00893">
    <property type="entry name" value="NUDIX_BOX"/>
    <property type="match status" value="1"/>
</dbReference>